<evidence type="ECO:0000256" key="6">
    <source>
        <dbReference type="SAM" id="Phobius"/>
    </source>
</evidence>
<keyword evidence="9" id="KW-1185">Reference proteome</keyword>
<sequence length="497" mass="53776">MSRPPADLETTPLLPSTPRDIHRDENGYTRHNDLVELVGPHDPLNPQNSMPQWRKWVCAILLGAMTFAATFSSAVFAAVAPGLAAELHSTPQQMALATSLFVFGFAAGPVLMGPASEVYGRKLPLFAGYLAFILSQIPVACAQDVQTILIWRFVGGVASSGSPAIVGGYLADFLRPVERGVAIAIFAATTLIGPPVGAIVGSILLQTSLGWRWAAWLSMIMGVVFCGMGFLVVPETYVAVLLQREASRLRRETGNWAYHSKLDENPITLRSFVVRYLSRPFAMLIQEPILMLMTLYVSFTFGMIYLLFVAYSFSFIRERGFSGVEGSLPLLAVVVGIIIGSVYVSRYTLTTYSRKFQNNQQAVPEDRLPPMILGGAVLPIGLFWFAATCSPGTNAWPQILSGVPTGAGIQIITLQSLAYVLDIYTINANSGVSGTVIVRSILGGLFPLVAIPMYQDLGAQKATAIVGLVAAIFGVVPVLLYLFGARIRSWSKYVIET</sequence>
<dbReference type="SUPFAM" id="SSF103473">
    <property type="entry name" value="MFS general substrate transporter"/>
    <property type="match status" value="1"/>
</dbReference>
<dbReference type="GO" id="GO:0022857">
    <property type="term" value="F:transmembrane transporter activity"/>
    <property type="evidence" value="ECO:0007669"/>
    <property type="project" value="InterPro"/>
</dbReference>
<reference evidence="8" key="1">
    <citation type="journal article" date="2023" name="Mol. Phylogenet. Evol.">
        <title>Genome-scale phylogeny and comparative genomics of the fungal order Sordariales.</title>
        <authorList>
            <person name="Hensen N."/>
            <person name="Bonometti L."/>
            <person name="Westerberg I."/>
            <person name="Brannstrom I.O."/>
            <person name="Guillou S."/>
            <person name="Cros-Aarteil S."/>
            <person name="Calhoun S."/>
            <person name="Haridas S."/>
            <person name="Kuo A."/>
            <person name="Mondo S."/>
            <person name="Pangilinan J."/>
            <person name="Riley R."/>
            <person name="LaButti K."/>
            <person name="Andreopoulos B."/>
            <person name="Lipzen A."/>
            <person name="Chen C."/>
            <person name="Yan M."/>
            <person name="Daum C."/>
            <person name="Ng V."/>
            <person name="Clum A."/>
            <person name="Steindorff A."/>
            <person name="Ohm R.A."/>
            <person name="Martin F."/>
            <person name="Silar P."/>
            <person name="Natvig D.O."/>
            <person name="Lalanne C."/>
            <person name="Gautier V."/>
            <person name="Ament-Velasquez S.L."/>
            <person name="Kruys A."/>
            <person name="Hutchinson M.I."/>
            <person name="Powell A.J."/>
            <person name="Barry K."/>
            <person name="Miller A.N."/>
            <person name="Grigoriev I.V."/>
            <person name="Debuchy R."/>
            <person name="Gladieux P."/>
            <person name="Hiltunen Thoren M."/>
            <person name="Johannesson H."/>
        </authorList>
    </citation>
    <scope>NUCLEOTIDE SEQUENCE</scope>
    <source>
        <strain evidence="8">CBS 118394</strain>
    </source>
</reference>
<dbReference type="PANTHER" id="PTHR23502">
    <property type="entry name" value="MAJOR FACILITATOR SUPERFAMILY"/>
    <property type="match status" value="1"/>
</dbReference>
<dbReference type="GO" id="GO:0140115">
    <property type="term" value="P:export across plasma membrane"/>
    <property type="evidence" value="ECO:0007669"/>
    <property type="project" value="UniProtKB-ARBA"/>
</dbReference>
<comment type="subcellular location">
    <subcellularLocation>
        <location evidence="1">Membrane</location>
        <topology evidence="1">Multi-pass membrane protein</topology>
    </subcellularLocation>
</comment>
<feature type="transmembrane region" description="Helical" evidence="6">
    <location>
        <begin position="123"/>
        <end position="142"/>
    </location>
</feature>
<evidence type="ECO:0000256" key="1">
    <source>
        <dbReference type="ARBA" id="ARBA00004141"/>
    </source>
</evidence>
<feature type="transmembrane region" description="Helical" evidence="6">
    <location>
        <begin position="407"/>
        <end position="424"/>
    </location>
</feature>
<evidence type="ECO:0000313" key="8">
    <source>
        <dbReference type="EMBL" id="KAK3324848.1"/>
    </source>
</evidence>
<feature type="domain" description="Major facilitator superfamily (MFS) profile" evidence="7">
    <location>
        <begin position="58"/>
        <end position="488"/>
    </location>
</feature>
<protein>
    <submittedName>
        <fullName evidence="8">Major facilitator superfamily domain-containing protein</fullName>
    </submittedName>
</protein>
<feature type="transmembrane region" description="Helical" evidence="6">
    <location>
        <begin position="461"/>
        <end position="483"/>
    </location>
</feature>
<feature type="transmembrane region" description="Helical" evidence="6">
    <location>
        <begin position="148"/>
        <end position="171"/>
    </location>
</feature>
<dbReference type="PROSITE" id="PS50850">
    <property type="entry name" value="MFS"/>
    <property type="match status" value="1"/>
</dbReference>
<reference evidence="8" key="2">
    <citation type="submission" date="2023-06" db="EMBL/GenBank/DDBJ databases">
        <authorList>
            <consortium name="Lawrence Berkeley National Laboratory"/>
            <person name="Haridas S."/>
            <person name="Hensen N."/>
            <person name="Bonometti L."/>
            <person name="Westerberg I."/>
            <person name="Brannstrom I.O."/>
            <person name="Guillou S."/>
            <person name="Cros-Aarteil S."/>
            <person name="Calhoun S."/>
            <person name="Kuo A."/>
            <person name="Mondo S."/>
            <person name="Pangilinan J."/>
            <person name="Riley R."/>
            <person name="Labutti K."/>
            <person name="Andreopoulos B."/>
            <person name="Lipzen A."/>
            <person name="Chen C."/>
            <person name="Yanf M."/>
            <person name="Daum C."/>
            <person name="Ng V."/>
            <person name="Clum A."/>
            <person name="Steindorff A."/>
            <person name="Ohm R."/>
            <person name="Martin F."/>
            <person name="Silar P."/>
            <person name="Natvig D."/>
            <person name="Lalanne C."/>
            <person name="Gautier V."/>
            <person name="Ament-Velasquez S.L."/>
            <person name="Kruys A."/>
            <person name="Hutchinson M.I."/>
            <person name="Powell A.J."/>
            <person name="Barry K."/>
            <person name="Miller A.N."/>
            <person name="Grigoriev I.V."/>
            <person name="Debuchy R."/>
            <person name="Gladieux P."/>
            <person name="Thoren M.H."/>
            <person name="Johannesson H."/>
        </authorList>
    </citation>
    <scope>NUCLEOTIDE SEQUENCE</scope>
    <source>
        <strain evidence="8">CBS 118394</strain>
    </source>
</reference>
<feature type="transmembrane region" description="Helical" evidence="6">
    <location>
        <begin position="289"/>
        <end position="316"/>
    </location>
</feature>
<proteinExistence type="predicted"/>
<keyword evidence="2 6" id="KW-0812">Transmembrane</keyword>
<dbReference type="FunFam" id="1.20.1250.20:FF:000011">
    <property type="entry name" value="MFS multidrug transporter, putative"/>
    <property type="match status" value="1"/>
</dbReference>
<feature type="transmembrane region" description="Helical" evidence="6">
    <location>
        <begin position="92"/>
        <end position="111"/>
    </location>
</feature>
<evidence type="ECO:0000256" key="3">
    <source>
        <dbReference type="ARBA" id="ARBA00022989"/>
    </source>
</evidence>
<feature type="transmembrane region" description="Helical" evidence="6">
    <location>
        <begin position="370"/>
        <end position="387"/>
    </location>
</feature>
<feature type="transmembrane region" description="Helical" evidence="6">
    <location>
        <begin position="436"/>
        <end position="455"/>
    </location>
</feature>
<evidence type="ECO:0000256" key="5">
    <source>
        <dbReference type="SAM" id="MobiDB-lite"/>
    </source>
</evidence>
<dbReference type="PROSITE" id="PS00216">
    <property type="entry name" value="SUGAR_TRANSPORT_1"/>
    <property type="match status" value="1"/>
</dbReference>
<feature type="region of interest" description="Disordered" evidence="5">
    <location>
        <begin position="1"/>
        <end position="26"/>
    </location>
</feature>
<dbReference type="InterPro" id="IPR020846">
    <property type="entry name" value="MFS_dom"/>
</dbReference>
<comment type="caution">
    <text evidence="8">The sequence shown here is derived from an EMBL/GenBank/DDBJ whole genome shotgun (WGS) entry which is preliminary data.</text>
</comment>
<name>A0AAE0IH61_9PEZI</name>
<feature type="transmembrane region" description="Helical" evidence="6">
    <location>
        <begin position="183"/>
        <end position="204"/>
    </location>
</feature>
<dbReference type="InterPro" id="IPR011701">
    <property type="entry name" value="MFS"/>
</dbReference>
<evidence type="ECO:0000256" key="2">
    <source>
        <dbReference type="ARBA" id="ARBA00022692"/>
    </source>
</evidence>
<organism evidence="8 9">
    <name type="scientific">Apodospora peruviana</name>
    <dbReference type="NCBI Taxonomy" id="516989"/>
    <lineage>
        <taxon>Eukaryota</taxon>
        <taxon>Fungi</taxon>
        <taxon>Dikarya</taxon>
        <taxon>Ascomycota</taxon>
        <taxon>Pezizomycotina</taxon>
        <taxon>Sordariomycetes</taxon>
        <taxon>Sordariomycetidae</taxon>
        <taxon>Sordariales</taxon>
        <taxon>Lasiosphaeriaceae</taxon>
        <taxon>Apodospora</taxon>
    </lineage>
</organism>
<dbReference type="Pfam" id="PF07690">
    <property type="entry name" value="MFS_1"/>
    <property type="match status" value="1"/>
</dbReference>
<evidence type="ECO:0000313" key="9">
    <source>
        <dbReference type="Proteomes" id="UP001283341"/>
    </source>
</evidence>
<evidence type="ECO:0000256" key="4">
    <source>
        <dbReference type="ARBA" id="ARBA00023136"/>
    </source>
</evidence>
<dbReference type="EMBL" id="JAUEDM010000002">
    <property type="protein sequence ID" value="KAK3324848.1"/>
    <property type="molecule type" value="Genomic_DNA"/>
</dbReference>
<dbReference type="InterPro" id="IPR005829">
    <property type="entry name" value="Sugar_transporter_CS"/>
</dbReference>
<feature type="transmembrane region" description="Helical" evidence="6">
    <location>
        <begin position="56"/>
        <end position="80"/>
    </location>
</feature>
<accession>A0AAE0IH61</accession>
<dbReference type="GO" id="GO:0042908">
    <property type="term" value="P:xenobiotic transport"/>
    <property type="evidence" value="ECO:0007669"/>
    <property type="project" value="UniProtKB-ARBA"/>
</dbReference>
<dbReference type="Proteomes" id="UP001283341">
    <property type="component" value="Unassembled WGS sequence"/>
</dbReference>
<feature type="transmembrane region" description="Helical" evidence="6">
    <location>
        <begin position="216"/>
        <end position="242"/>
    </location>
</feature>
<dbReference type="PANTHER" id="PTHR23502:SF47">
    <property type="entry name" value="MAJOR FACILITATOR SUPERFAMILY (MFS) PROFILE DOMAIN-CONTAINING PROTEIN-RELATED"/>
    <property type="match status" value="1"/>
</dbReference>
<gene>
    <name evidence="8" type="ORF">B0H66DRAFT_546883</name>
</gene>
<keyword evidence="3 6" id="KW-1133">Transmembrane helix</keyword>
<evidence type="ECO:0000259" key="7">
    <source>
        <dbReference type="PROSITE" id="PS50850"/>
    </source>
</evidence>
<dbReference type="Gene3D" id="1.20.1250.20">
    <property type="entry name" value="MFS general substrate transporter like domains"/>
    <property type="match status" value="1"/>
</dbReference>
<dbReference type="AlphaFoldDB" id="A0AAE0IH61"/>
<dbReference type="GO" id="GO:0005886">
    <property type="term" value="C:plasma membrane"/>
    <property type="evidence" value="ECO:0007669"/>
    <property type="project" value="TreeGrafter"/>
</dbReference>
<dbReference type="InterPro" id="IPR036259">
    <property type="entry name" value="MFS_trans_sf"/>
</dbReference>
<feature type="transmembrane region" description="Helical" evidence="6">
    <location>
        <begin position="328"/>
        <end position="349"/>
    </location>
</feature>
<keyword evidence="4 6" id="KW-0472">Membrane</keyword>